<keyword evidence="7 8" id="KW-0472">Membrane</keyword>
<dbReference type="InterPro" id="IPR006043">
    <property type="entry name" value="NCS2"/>
</dbReference>
<dbReference type="InterPro" id="IPR026033">
    <property type="entry name" value="Azg-like_bact_archaea"/>
</dbReference>
<comment type="subcellular location">
    <subcellularLocation>
        <location evidence="1 8">Cell membrane</location>
        <topology evidence="1 8">Multi-pass membrane protein</topology>
    </subcellularLocation>
</comment>
<protein>
    <submittedName>
        <fullName evidence="10">NCS2 family permease</fullName>
    </submittedName>
</protein>
<feature type="transmembrane region" description="Helical" evidence="9">
    <location>
        <begin position="30"/>
        <end position="54"/>
    </location>
</feature>
<dbReference type="STRING" id="211460.YH63_16355"/>
<dbReference type="OrthoDB" id="9808458at2"/>
<dbReference type="AlphaFoldDB" id="A0A4U6BJU7"/>
<feature type="transmembrane region" description="Helical" evidence="9">
    <location>
        <begin position="110"/>
        <end position="130"/>
    </location>
</feature>
<name>A0A4U6BJU7_9BRAD</name>
<organism evidence="10 11">
    <name type="scientific">Afipia massiliensis</name>
    <dbReference type="NCBI Taxonomy" id="211460"/>
    <lineage>
        <taxon>Bacteria</taxon>
        <taxon>Pseudomonadati</taxon>
        <taxon>Pseudomonadota</taxon>
        <taxon>Alphaproteobacteria</taxon>
        <taxon>Hyphomicrobiales</taxon>
        <taxon>Nitrobacteraceae</taxon>
        <taxon>Afipia</taxon>
    </lineage>
</organism>
<evidence type="ECO:0000256" key="7">
    <source>
        <dbReference type="ARBA" id="ARBA00023136"/>
    </source>
</evidence>
<evidence type="ECO:0000256" key="1">
    <source>
        <dbReference type="ARBA" id="ARBA00004651"/>
    </source>
</evidence>
<keyword evidence="11" id="KW-1185">Reference proteome</keyword>
<evidence type="ECO:0000313" key="11">
    <source>
        <dbReference type="Proteomes" id="UP000034832"/>
    </source>
</evidence>
<feature type="transmembrane region" description="Helical" evidence="9">
    <location>
        <begin position="179"/>
        <end position="197"/>
    </location>
</feature>
<dbReference type="PANTHER" id="PTHR43337">
    <property type="entry name" value="XANTHINE/URACIL PERMEASE C887.17-RELATED"/>
    <property type="match status" value="1"/>
</dbReference>
<dbReference type="InterPro" id="IPR045018">
    <property type="entry name" value="Azg-like"/>
</dbReference>
<evidence type="ECO:0000313" key="10">
    <source>
        <dbReference type="EMBL" id="TKT70377.1"/>
    </source>
</evidence>
<keyword evidence="3 8" id="KW-0813">Transport</keyword>
<evidence type="ECO:0000256" key="9">
    <source>
        <dbReference type="SAM" id="Phobius"/>
    </source>
</evidence>
<feature type="transmembrane region" description="Helical" evidence="9">
    <location>
        <begin position="329"/>
        <end position="349"/>
    </location>
</feature>
<evidence type="ECO:0000256" key="4">
    <source>
        <dbReference type="ARBA" id="ARBA00022475"/>
    </source>
</evidence>
<dbReference type="Pfam" id="PF00860">
    <property type="entry name" value="Xan_ur_permease"/>
    <property type="match status" value="1"/>
</dbReference>
<feature type="transmembrane region" description="Helical" evidence="9">
    <location>
        <begin position="60"/>
        <end position="79"/>
    </location>
</feature>
<dbReference type="PIRSF" id="PIRSF005353">
    <property type="entry name" value="PbuG"/>
    <property type="match status" value="1"/>
</dbReference>
<feature type="transmembrane region" description="Helical" evidence="9">
    <location>
        <begin position="295"/>
        <end position="317"/>
    </location>
</feature>
<feature type="transmembrane region" description="Helical" evidence="9">
    <location>
        <begin position="209"/>
        <end position="231"/>
    </location>
</feature>
<dbReference type="RefSeq" id="WP_046828964.1">
    <property type="nucleotide sequence ID" value="NZ_LBIA02000001.1"/>
</dbReference>
<comment type="similarity">
    <text evidence="2 8">Belongs to the nucleobase:cation symporter-2 (NCS2) (TC 2.A.40) family. Azg-like subfamily.</text>
</comment>
<feature type="transmembrane region" description="Helical" evidence="9">
    <location>
        <begin position="356"/>
        <end position="374"/>
    </location>
</feature>
<evidence type="ECO:0000256" key="2">
    <source>
        <dbReference type="ARBA" id="ARBA00005697"/>
    </source>
</evidence>
<dbReference type="GO" id="GO:0005886">
    <property type="term" value="C:plasma membrane"/>
    <property type="evidence" value="ECO:0007669"/>
    <property type="project" value="UniProtKB-SubCell"/>
</dbReference>
<keyword evidence="6 8" id="KW-1133">Transmembrane helix</keyword>
<accession>A0A4U6BJU7</accession>
<evidence type="ECO:0000256" key="6">
    <source>
        <dbReference type="ARBA" id="ARBA00022989"/>
    </source>
</evidence>
<feature type="transmembrane region" description="Helical" evidence="9">
    <location>
        <begin position="386"/>
        <end position="414"/>
    </location>
</feature>
<keyword evidence="4 8" id="KW-1003">Cell membrane</keyword>
<dbReference type="EMBL" id="LBIA02000001">
    <property type="protein sequence ID" value="TKT70377.1"/>
    <property type="molecule type" value="Genomic_DNA"/>
</dbReference>
<evidence type="ECO:0000256" key="3">
    <source>
        <dbReference type="ARBA" id="ARBA00022448"/>
    </source>
</evidence>
<comment type="caution">
    <text evidence="10">The sequence shown here is derived from an EMBL/GenBank/DDBJ whole genome shotgun (WGS) entry which is preliminary data.</text>
</comment>
<reference evidence="10" key="1">
    <citation type="submission" date="2019-04" db="EMBL/GenBank/DDBJ databases">
        <title>Whole genome sequencing of cave bacteria.</title>
        <authorList>
            <person name="Gan H.M."/>
            <person name="Barton H."/>
            <person name="Savka M.A."/>
        </authorList>
    </citation>
    <scope>NUCLEOTIDE SEQUENCE [LARGE SCALE GENOMIC DNA]</scope>
    <source>
        <strain evidence="10">LC387</strain>
    </source>
</reference>
<dbReference type="GO" id="GO:0015207">
    <property type="term" value="F:adenine transmembrane transporter activity"/>
    <property type="evidence" value="ECO:0007669"/>
    <property type="project" value="TreeGrafter"/>
</dbReference>
<evidence type="ECO:0000256" key="5">
    <source>
        <dbReference type="ARBA" id="ARBA00022692"/>
    </source>
</evidence>
<evidence type="ECO:0000256" key="8">
    <source>
        <dbReference type="PIRNR" id="PIRNR005353"/>
    </source>
</evidence>
<proteinExistence type="inferred from homology"/>
<keyword evidence="5 8" id="KW-0812">Transmembrane</keyword>
<dbReference type="Proteomes" id="UP000034832">
    <property type="component" value="Unassembled WGS sequence"/>
</dbReference>
<feature type="transmembrane region" description="Helical" evidence="9">
    <location>
        <begin position="142"/>
        <end position="159"/>
    </location>
</feature>
<gene>
    <name evidence="10" type="ORF">YH63_002535</name>
</gene>
<dbReference type="PANTHER" id="PTHR43337:SF1">
    <property type="entry name" value="XANTHINE_URACIL PERMEASE C887.17-RELATED"/>
    <property type="match status" value="1"/>
</dbReference>
<sequence length="442" mass="46085">MSAQAEKSGATFLDRHFGLTEHGTTVRTEFVAAITTFLTMVYIVFVNPVILANAGMDKGAVFVATCLAASVSTLAMAFLANYPIALAPGMGLNAFFAFTVVLGYKYTWQQALAAVFCSGVIFFALSIFRLREYVIDAIPRNLKFAISAGVGLFLAIIALEQAKIVVASPVTLVTAGPLGIAHPAPVLCLLGFALIVAMNARNIASGTLIGILAVSLIGLPLGLTSFNGVVSLPPSLAPTLFQLDFSRATELTFLIVVFSFLFIDVFDNAGTLIGVTHRAGLTDKDGNLPRMKQALMADSFAAMFGALIGTSTTTSYIESASGVAAGGRTGLTAVFVALFFLLALFFAPLAGMVPAYASAAALLYVACVMARGLADMAWDDVTEYAPAVVTAIAMPLTYSIATGLGLGFISYAVIKILAGRFSDAKPAVLVLAVVFAVKFAIG</sequence>
<feature type="transmembrane region" description="Helical" evidence="9">
    <location>
        <begin position="251"/>
        <end position="275"/>
    </location>
</feature>